<dbReference type="RefSeq" id="WP_231742819.1">
    <property type="nucleotide sequence ID" value="NZ_CP151726.1"/>
</dbReference>
<organism evidence="2 3">
    <name type="scientific">Stieleria varia</name>
    <dbReference type="NCBI Taxonomy" id="2528005"/>
    <lineage>
        <taxon>Bacteria</taxon>
        <taxon>Pseudomonadati</taxon>
        <taxon>Planctomycetota</taxon>
        <taxon>Planctomycetia</taxon>
        <taxon>Pirellulales</taxon>
        <taxon>Pirellulaceae</taxon>
        <taxon>Stieleria</taxon>
    </lineage>
</organism>
<protein>
    <recommendedName>
        <fullName evidence="4">Tetratricopeptide repeat protein</fullName>
    </recommendedName>
</protein>
<evidence type="ECO:0000313" key="3">
    <source>
        <dbReference type="Proteomes" id="UP000320176"/>
    </source>
</evidence>
<feature type="compositionally biased region" description="Polar residues" evidence="1">
    <location>
        <begin position="1"/>
        <end position="17"/>
    </location>
</feature>
<name>A0A5C5ZW06_9BACT</name>
<feature type="region of interest" description="Disordered" evidence="1">
    <location>
        <begin position="1"/>
        <end position="25"/>
    </location>
</feature>
<evidence type="ECO:0000256" key="1">
    <source>
        <dbReference type="SAM" id="MobiDB-lite"/>
    </source>
</evidence>
<evidence type="ECO:0008006" key="4">
    <source>
        <dbReference type="Google" id="ProtNLM"/>
    </source>
</evidence>
<dbReference type="EMBL" id="SJPN01000017">
    <property type="protein sequence ID" value="TWT91285.1"/>
    <property type="molecule type" value="Genomic_DNA"/>
</dbReference>
<feature type="region of interest" description="Disordered" evidence="1">
    <location>
        <begin position="167"/>
        <end position="199"/>
    </location>
</feature>
<accession>A0A5C5ZW06</accession>
<comment type="caution">
    <text evidence="2">The sequence shown here is derived from an EMBL/GenBank/DDBJ whole genome shotgun (WGS) entry which is preliminary data.</text>
</comment>
<dbReference type="Proteomes" id="UP000320176">
    <property type="component" value="Unassembled WGS sequence"/>
</dbReference>
<keyword evidence="3" id="KW-1185">Reference proteome</keyword>
<gene>
    <name evidence="2" type="ORF">Pla52n_66190</name>
</gene>
<sequence length="199" mass="21776">MSTARKSNNHSAPQSCQPAPAHSRFASNPTLRNAWTLIQLRDYVAAANILGSAGRDPQIRNALSVCLMRSGCVDLAVDILRSIVLKPGTVVQRPEMSDVCKRNFATALLMSGFPNGALEVLDETADPQHPVAQQLRQAIKRWERTLSWIRLLDWKLNGIHPSDSRVPIDFEPGEFESDANPTRPEKPGGSTDGSLKLAA</sequence>
<evidence type="ECO:0000313" key="2">
    <source>
        <dbReference type="EMBL" id="TWT91285.1"/>
    </source>
</evidence>
<proteinExistence type="predicted"/>
<reference evidence="2 3" key="1">
    <citation type="submission" date="2019-02" db="EMBL/GenBank/DDBJ databases">
        <title>Deep-cultivation of Planctomycetes and their phenomic and genomic characterization uncovers novel biology.</title>
        <authorList>
            <person name="Wiegand S."/>
            <person name="Jogler M."/>
            <person name="Boedeker C."/>
            <person name="Pinto D."/>
            <person name="Vollmers J."/>
            <person name="Rivas-Marin E."/>
            <person name="Kohn T."/>
            <person name="Peeters S.H."/>
            <person name="Heuer A."/>
            <person name="Rast P."/>
            <person name="Oberbeckmann S."/>
            <person name="Bunk B."/>
            <person name="Jeske O."/>
            <person name="Meyerdierks A."/>
            <person name="Storesund J.E."/>
            <person name="Kallscheuer N."/>
            <person name="Luecker S."/>
            <person name="Lage O.M."/>
            <person name="Pohl T."/>
            <person name="Merkel B.J."/>
            <person name="Hornburger P."/>
            <person name="Mueller R.-W."/>
            <person name="Bruemmer F."/>
            <person name="Labrenz M."/>
            <person name="Spormann A.M."/>
            <person name="Op Den Camp H."/>
            <person name="Overmann J."/>
            <person name="Amann R."/>
            <person name="Jetten M.S.M."/>
            <person name="Mascher T."/>
            <person name="Medema M.H."/>
            <person name="Devos D.P."/>
            <person name="Kaster A.-K."/>
            <person name="Ovreas L."/>
            <person name="Rohde M."/>
            <person name="Galperin M.Y."/>
            <person name="Jogler C."/>
        </authorList>
    </citation>
    <scope>NUCLEOTIDE SEQUENCE [LARGE SCALE GENOMIC DNA]</scope>
    <source>
        <strain evidence="2 3">Pla52n</strain>
    </source>
</reference>
<dbReference type="AlphaFoldDB" id="A0A5C5ZW06"/>